<evidence type="ECO:0008006" key="3">
    <source>
        <dbReference type="Google" id="ProtNLM"/>
    </source>
</evidence>
<name>A0A5C3KCB1_COPMA</name>
<organism evidence="1 2">
    <name type="scientific">Coprinopsis marcescibilis</name>
    <name type="common">Agaric fungus</name>
    <name type="synonym">Psathyrella marcescibilis</name>
    <dbReference type="NCBI Taxonomy" id="230819"/>
    <lineage>
        <taxon>Eukaryota</taxon>
        <taxon>Fungi</taxon>
        <taxon>Dikarya</taxon>
        <taxon>Basidiomycota</taxon>
        <taxon>Agaricomycotina</taxon>
        <taxon>Agaricomycetes</taxon>
        <taxon>Agaricomycetidae</taxon>
        <taxon>Agaricales</taxon>
        <taxon>Agaricineae</taxon>
        <taxon>Psathyrellaceae</taxon>
        <taxon>Coprinopsis</taxon>
    </lineage>
</organism>
<proteinExistence type="predicted"/>
<dbReference type="Proteomes" id="UP000307440">
    <property type="component" value="Unassembled WGS sequence"/>
</dbReference>
<dbReference type="STRING" id="230819.A0A5C3KCB1"/>
<keyword evidence="2" id="KW-1185">Reference proteome</keyword>
<protein>
    <recommendedName>
        <fullName evidence="3">RNase H type-1 domain-containing protein</fullName>
    </recommendedName>
</protein>
<sequence>MGFWSPSDTGVGYQCDISENDFEKGIFYFEALCMASTLTWLTKEFSRKHRDCSKPVKVIIYCDNTNTVLVFNILKASEKYNKILVHTANLLIKFNIQLKVDHIPGEKNMVADLLLRENTTKLKSLLPTLSISRFTPPSL</sequence>
<feature type="non-terminal residue" evidence="1">
    <location>
        <position position="139"/>
    </location>
</feature>
<gene>
    <name evidence="1" type="ORF">FA15DRAFT_576367</name>
</gene>
<evidence type="ECO:0000313" key="1">
    <source>
        <dbReference type="EMBL" id="TFK17591.1"/>
    </source>
</evidence>
<dbReference type="EMBL" id="ML210487">
    <property type="protein sequence ID" value="TFK17591.1"/>
    <property type="molecule type" value="Genomic_DNA"/>
</dbReference>
<dbReference type="OrthoDB" id="3249498at2759"/>
<evidence type="ECO:0000313" key="2">
    <source>
        <dbReference type="Proteomes" id="UP000307440"/>
    </source>
</evidence>
<dbReference type="AlphaFoldDB" id="A0A5C3KCB1"/>
<accession>A0A5C3KCB1</accession>
<reference evidence="1 2" key="1">
    <citation type="journal article" date="2019" name="Nat. Ecol. Evol.">
        <title>Megaphylogeny resolves global patterns of mushroom evolution.</title>
        <authorList>
            <person name="Varga T."/>
            <person name="Krizsan K."/>
            <person name="Foldi C."/>
            <person name="Dima B."/>
            <person name="Sanchez-Garcia M."/>
            <person name="Sanchez-Ramirez S."/>
            <person name="Szollosi G.J."/>
            <person name="Szarkandi J.G."/>
            <person name="Papp V."/>
            <person name="Albert L."/>
            <person name="Andreopoulos W."/>
            <person name="Angelini C."/>
            <person name="Antonin V."/>
            <person name="Barry K.W."/>
            <person name="Bougher N.L."/>
            <person name="Buchanan P."/>
            <person name="Buyck B."/>
            <person name="Bense V."/>
            <person name="Catcheside P."/>
            <person name="Chovatia M."/>
            <person name="Cooper J."/>
            <person name="Damon W."/>
            <person name="Desjardin D."/>
            <person name="Finy P."/>
            <person name="Geml J."/>
            <person name="Haridas S."/>
            <person name="Hughes K."/>
            <person name="Justo A."/>
            <person name="Karasinski D."/>
            <person name="Kautmanova I."/>
            <person name="Kiss B."/>
            <person name="Kocsube S."/>
            <person name="Kotiranta H."/>
            <person name="LaButti K.M."/>
            <person name="Lechner B.E."/>
            <person name="Liimatainen K."/>
            <person name="Lipzen A."/>
            <person name="Lukacs Z."/>
            <person name="Mihaltcheva S."/>
            <person name="Morgado L.N."/>
            <person name="Niskanen T."/>
            <person name="Noordeloos M.E."/>
            <person name="Ohm R.A."/>
            <person name="Ortiz-Santana B."/>
            <person name="Ovrebo C."/>
            <person name="Racz N."/>
            <person name="Riley R."/>
            <person name="Savchenko A."/>
            <person name="Shiryaev A."/>
            <person name="Soop K."/>
            <person name="Spirin V."/>
            <person name="Szebenyi C."/>
            <person name="Tomsovsky M."/>
            <person name="Tulloss R.E."/>
            <person name="Uehling J."/>
            <person name="Grigoriev I.V."/>
            <person name="Vagvolgyi C."/>
            <person name="Papp T."/>
            <person name="Martin F.M."/>
            <person name="Miettinen O."/>
            <person name="Hibbett D.S."/>
            <person name="Nagy L.G."/>
        </authorList>
    </citation>
    <scope>NUCLEOTIDE SEQUENCE [LARGE SCALE GENOMIC DNA]</scope>
    <source>
        <strain evidence="1 2">CBS 121175</strain>
    </source>
</reference>